<keyword evidence="4" id="KW-1185">Reference proteome</keyword>
<protein>
    <recommendedName>
        <fullName evidence="2">Beta-lactamase-related domain-containing protein</fullName>
    </recommendedName>
</protein>
<proteinExistence type="predicted"/>
<dbReference type="PANTHER" id="PTHR43283:SF7">
    <property type="entry name" value="BETA-LACTAMASE-RELATED DOMAIN-CONTAINING PROTEIN"/>
    <property type="match status" value="1"/>
</dbReference>
<dbReference type="Gene3D" id="3.40.710.10">
    <property type="entry name" value="DD-peptidase/beta-lactamase superfamily"/>
    <property type="match status" value="1"/>
</dbReference>
<evidence type="ECO:0000256" key="1">
    <source>
        <dbReference type="SAM" id="SignalP"/>
    </source>
</evidence>
<evidence type="ECO:0000313" key="4">
    <source>
        <dbReference type="Proteomes" id="UP000321577"/>
    </source>
</evidence>
<dbReference type="Proteomes" id="UP000321577">
    <property type="component" value="Unassembled WGS sequence"/>
</dbReference>
<dbReference type="AlphaFoldDB" id="A0A512MI69"/>
<sequence length="523" mass="57511">MPNTRRSFLKHASLVSFSLWLPSTHALGTATKLARSTPESQGVSASGILDFLDAIAREKFELHSFMMLRHGQVIAEGWWDPYGPDLVHTMYSMSKSFTSTAVGFAVAEGKLSVEDKVISFFPNDLPEKISENLAAMRVQDLLTMSTGNEKEPTQVCVKSENWVRTFLAQTIAHKPGTQFMYNSAATYMCSAIVQKVTGQTILDYLTPRLFEPLGISGMRWESCPLGINTGGWGLSIQTEGLAKFGQLLLQKGKWNDKQIIPAAWVDEATRFHIQQPGGDKPDRPKSNNDWLQGYGYQFWRCQGAAFRGDGAFGQFTIVLPEQDAVIVMTSENKNMQGQLDLVWKHLLPAIGAKGGDSADLHHRLSSLKLLPPSGKSISPLADCLIGKTITLEPNELGFTKASFDFAKVHCTFTAETAEGSHTISCALQNAWQLSEATMPGTPPRLISGGKPKGLVKSKIAAHATWTDENTLLLTWRYYETPHSDNLTCHFEGDNVTLTFLNSITAMNPTAKDARAPLKGKIVK</sequence>
<reference evidence="3 4" key="1">
    <citation type="submission" date="2019-07" db="EMBL/GenBank/DDBJ databases">
        <title>Whole genome shotgun sequence of Brevifollis gellanilyticus NBRC 108608.</title>
        <authorList>
            <person name="Hosoyama A."/>
            <person name="Uohara A."/>
            <person name="Ohji S."/>
            <person name="Ichikawa N."/>
        </authorList>
    </citation>
    <scope>NUCLEOTIDE SEQUENCE [LARGE SCALE GENOMIC DNA]</scope>
    <source>
        <strain evidence="3 4">NBRC 108608</strain>
    </source>
</reference>
<keyword evidence="1" id="KW-0732">Signal</keyword>
<dbReference type="PANTHER" id="PTHR43283">
    <property type="entry name" value="BETA-LACTAMASE-RELATED"/>
    <property type="match status" value="1"/>
</dbReference>
<feature type="signal peptide" evidence="1">
    <location>
        <begin position="1"/>
        <end position="26"/>
    </location>
</feature>
<dbReference type="SUPFAM" id="SSF56601">
    <property type="entry name" value="beta-lactamase/transpeptidase-like"/>
    <property type="match status" value="1"/>
</dbReference>
<evidence type="ECO:0000259" key="2">
    <source>
        <dbReference type="Pfam" id="PF00144"/>
    </source>
</evidence>
<dbReference type="Pfam" id="PF00144">
    <property type="entry name" value="Beta-lactamase"/>
    <property type="match status" value="1"/>
</dbReference>
<dbReference type="RefSeq" id="WP_146856296.1">
    <property type="nucleotide sequence ID" value="NZ_BKAG01000101.1"/>
</dbReference>
<dbReference type="InterPro" id="IPR012338">
    <property type="entry name" value="Beta-lactam/transpept-like"/>
</dbReference>
<gene>
    <name evidence="3" type="ORF">BGE01nite_57230</name>
</gene>
<dbReference type="InterPro" id="IPR050789">
    <property type="entry name" value="Diverse_Enzym_Activities"/>
</dbReference>
<feature type="domain" description="Beta-lactamase-related" evidence="2">
    <location>
        <begin position="65"/>
        <end position="331"/>
    </location>
</feature>
<dbReference type="EMBL" id="BKAG01000101">
    <property type="protein sequence ID" value="GEP46432.1"/>
    <property type="molecule type" value="Genomic_DNA"/>
</dbReference>
<dbReference type="InterPro" id="IPR006311">
    <property type="entry name" value="TAT_signal"/>
</dbReference>
<dbReference type="PROSITE" id="PS51318">
    <property type="entry name" value="TAT"/>
    <property type="match status" value="1"/>
</dbReference>
<accession>A0A512MI69</accession>
<dbReference type="OrthoDB" id="9773047at2"/>
<evidence type="ECO:0000313" key="3">
    <source>
        <dbReference type="EMBL" id="GEP46432.1"/>
    </source>
</evidence>
<dbReference type="InterPro" id="IPR001466">
    <property type="entry name" value="Beta-lactam-related"/>
</dbReference>
<name>A0A512MI69_9BACT</name>
<organism evidence="3 4">
    <name type="scientific">Brevifollis gellanilyticus</name>
    <dbReference type="NCBI Taxonomy" id="748831"/>
    <lineage>
        <taxon>Bacteria</taxon>
        <taxon>Pseudomonadati</taxon>
        <taxon>Verrucomicrobiota</taxon>
        <taxon>Verrucomicrobiia</taxon>
        <taxon>Verrucomicrobiales</taxon>
        <taxon>Verrucomicrobiaceae</taxon>
    </lineage>
</organism>
<comment type="caution">
    <text evidence="3">The sequence shown here is derived from an EMBL/GenBank/DDBJ whole genome shotgun (WGS) entry which is preliminary data.</text>
</comment>
<feature type="chain" id="PRO_5021940931" description="Beta-lactamase-related domain-containing protein" evidence="1">
    <location>
        <begin position="27"/>
        <end position="523"/>
    </location>
</feature>